<evidence type="ECO:0000313" key="5">
    <source>
        <dbReference type="EMBL" id="AEJ60726.1"/>
    </source>
</evidence>
<dbReference type="InterPro" id="IPR055170">
    <property type="entry name" value="GFO_IDH_MocA-like_dom"/>
</dbReference>
<dbReference type="GO" id="GO:0000166">
    <property type="term" value="F:nucleotide binding"/>
    <property type="evidence" value="ECO:0007669"/>
    <property type="project" value="InterPro"/>
</dbReference>
<reference evidence="5 6" key="1">
    <citation type="submission" date="2011-06" db="EMBL/GenBank/DDBJ databases">
        <title>The complete genome of Spirochaeta thermophila DSM 6578.</title>
        <authorList>
            <consortium name="US DOE Joint Genome Institute (JGI-PGF)"/>
            <person name="Lucas S."/>
            <person name="Lapidus A."/>
            <person name="Bruce D."/>
            <person name="Goodwin L."/>
            <person name="Pitluck S."/>
            <person name="Peters L."/>
            <person name="Kyrpides N."/>
            <person name="Mavromatis K."/>
            <person name="Ivanova N."/>
            <person name="Mikailova N."/>
            <person name="Pagani I."/>
            <person name="Chertkov O."/>
            <person name="Detter J.C."/>
            <person name="Tapia R."/>
            <person name="Han C."/>
            <person name="Land M."/>
            <person name="Hauser L."/>
            <person name="Markowitz V."/>
            <person name="Cheng J.-F."/>
            <person name="Hugenholtz P."/>
            <person name="Woyke T."/>
            <person name="Wu D."/>
            <person name="Spring S."/>
            <person name="Merkhoffer B."/>
            <person name="Schneider S."/>
            <person name="Klenk H.-P."/>
            <person name="Eisen J.A."/>
        </authorList>
    </citation>
    <scope>NUCLEOTIDE SEQUENCE [LARGE SCALE GENOMIC DNA]</scope>
    <source>
        <strain evidence="6">ATCC 700085 / DSM 6578 / Z-1203</strain>
    </source>
</reference>
<evidence type="ECO:0000259" key="4">
    <source>
        <dbReference type="Pfam" id="PF22725"/>
    </source>
</evidence>
<dbReference type="Proteomes" id="UP000007254">
    <property type="component" value="Chromosome"/>
</dbReference>
<dbReference type="Gene3D" id="3.30.360.10">
    <property type="entry name" value="Dihydrodipicolinate Reductase, domain 2"/>
    <property type="match status" value="1"/>
</dbReference>
<evidence type="ECO:0000256" key="2">
    <source>
        <dbReference type="ARBA" id="ARBA00023002"/>
    </source>
</evidence>
<dbReference type="InterPro" id="IPR036291">
    <property type="entry name" value="NAD(P)-bd_dom_sf"/>
</dbReference>
<dbReference type="RefSeq" id="WP_014624124.1">
    <property type="nucleotide sequence ID" value="NC_017583.1"/>
</dbReference>
<feature type="domain" description="GFO/IDH/MocA-like oxidoreductase" evidence="4">
    <location>
        <begin position="142"/>
        <end position="257"/>
    </location>
</feature>
<name>G0GEN8_WINT7</name>
<dbReference type="HOGENOM" id="CLU_023194_5_0_12"/>
<keyword evidence="6" id="KW-1185">Reference proteome</keyword>
<dbReference type="KEGG" id="stq:Spith_0442"/>
<evidence type="ECO:0000256" key="1">
    <source>
        <dbReference type="ARBA" id="ARBA00010928"/>
    </source>
</evidence>
<feature type="domain" description="Gfo/Idh/MocA-like oxidoreductase N-terminal" evidence="3">
    <location>
        <begin position="11"/>
        <end position="133"/>
    </location>
</feature>
<organism evidence="5 6">
    <name type="scientific">Winmispira thermophila (strain ATCC 700085 / DSM 6578 / Z-1203)</name>
    <name type="common">Spirochaeta thermophila</name>
    <dbReference type="NCBI Taxonomy" id="869211"/>
    <lineage>
        <taxon>Bacteria</taxon>
        <taxon>Pseudomonadati</taxon>
        <taxon>Spirochaetota</taxon>
        <taxon>Spirochaetia</taxon>
        <taxon>Winmispirales</taxon>
        <taxon>Winmispiraceae</taxon>
        <taxon>Winmispira</taxon>
    </lineage>
</organism>
<dbReference type="GO" id="GO:0016491">
    <property type="term" value="F:oxidoreductase activity"/>
    <property type="evidence" value="ECO:0007669"/>
    <property type="project" value="UniProtKB-KW"/>
</dbReference>
<dbReference type="Pfam" id="PF01408">
    <property type="entry name" value="GFO_IDH_MocA"/>
    <property type="match status" value="1"/>
</dbReference>
<dbReference type="SUPFAM" id="SSF51735">
    <property type="entry name" value="NAD(P)-binding Rossmann-fold domains"/>
    <property type="match status" value="1"/>
</dbReference>
<dbReference type="Gene3D" id="3.40.50.720">
    <property type="entry name" value="NAD(P)-binding Rossmann-like Domain"/>
    <property type="match status" value="1"/>
</dbReference>
<dbReference type="Pfam" id="PF22725">
    <property type="entry name" value="GFO_IDH_MocA_C3"/>
    <property type="match status" value="1"/>
</dbReference>
<dbReference type="InterPro" id="IPR050984">
    <property type="entry name" value="Gfo/Idh/MocA_domain"/>
</dbReference>
<dbReference type="PANTHER" id="PTHR22604:SF105">
    <property type="entry name" value="TRANS-1,2-DIHYDROBENZENE-1,2-DIOL DEHYDROGENASE"/>
    <property type="match status" value="1"/>
</dbReference>
<dbReference type="InterPro" id="IPR000683">
    <property type="entry name" value="Gfo/Idh/MocA-like_OxRdtase_N"/>
</dbReference>
<proteinExistence type="inferred from homology"/>
<dbReference type="AlphaFoldDB" id="G0GEN8"/>
<keyword evidence="2" id="KW-0560">Oxidoreductase</keyword>
<sequence length="339" mass="37991">MHMEHDDFQPVRWGVLGVSGHYRLRVHNPMDDLENEGVVERIAIASRDFHRAKLAAVELGFRKAYESYEDLLADPEVEAVYIPLPNTMHAEYVKKAADAGKHILCEKPFTMSTKETEEAITYALDKGVLVMEAFMYRLHPQWQHAKRLVSAGEIGEIQNIHVFFSYHNPDPSNIRNRKELGGGAIPDIGCYAVSSSRFLMGREPERVVALIQRDPELEVDILSSGILDFGGPRAVFTVGTRAFPRQQVQVYGSRGYLSIEIPFNMYPDVPAKVTVQTSVGTRVVETEAIDQYGLEFTAFSLAVRGAMPLPIPPEDAIANQKVLDALFRSEKSGTWEKVT</sequence>
<dbReference type="EMBL" id="CP002903">
    <property type="protein sequence ID" value="AEJ60726.1"/>
    <property type="molecule type" value="Genomic_DNA"/>
</dbReference>
<accession>G0GEN8</accession>
<evidence type="ECO:0000313" key="6">
    <source>
        <dbReference type="Proteomes" id="UP000007254"/>
    </source>
</evidence>
<evidence type="ECO:0000259" key="3">
    <source>
        <dbReference type="Pfam" id="PF01408"/>
    </source>
</evidence>
<dbReference type="STRING" id="869211.Spith_0442"/>
<comment type="similarity">
    <text evidence="1">Belongs to the Gfo/Idh/MocA family.</text>
</comment>
<dbReference type="OrthoDB" id="9783105at2"/>
<dbReference type="PANTHER" id="PTHR22604">
    <property type="entry name" value="OXIDOREDUCTASES"/>
    <property type="match status" value="1"/>
</dbReference>
<gene>
    <name evidence="5" type="ordered locus">Spith_0442</name>
</gene>
<protein>
    <submittedName>
        <fullName evidence="5">Oxidoreductase domain protein</fullName>
    </submittedName>
</protein>
<dbReference type="SUPFAM" id="SSF55347">
    <property type="entry name" value="Glyceraldehyde-3-phosphate dehydrogenase-like, C-terminal domain"/>
    <property type="match status" value="1"/>
</dbReference>